<organism evidence="8">
    <name type="scientific">marine metagenome</name>
    <dbReference type="NCBI Taxonomy" id="408172"/>
    <lineage>
        <taxon>unclassified sequences</taxon>
        <taxon>metagenomes</taxon>
        <taxon>ecological metagenomes</taxon>
    </lineage>
</organism>
<dbReference type="InterPro" id="IPR001998">
    <property type="entry name" value="Xylose_isomerase"/>
</dbReference>
<reference evidence="8" key="1">
    <citation type="submission" date="2018-05" db="EMBL/GenBank/DDBJ databases">
        <authorList>
            <person name="Lanie J.A."/>
            <person name="Ng W.-L."/>
            <person name="Kazmierczak K.M."/>
            <person name="Andrzejewski T.M."/>
            <person name="Davidsen T.M."/>
            <person name="Wayne K.J."/>
            <person name="Tettelin H."/>
            <person name="Glass J.I."/>
            <person name="Rusch D."/>
            <person name="Podicherti R."/>
            <person name="Tsui H.-C.T."/>
            <person name="Winkler M.E."/>
        </authorList>
    </citation>
    <scope>NUCLEOTIDE SEQUENCE</scope>
</reference>
<evidence type="ECO:0000256" key="5">
    <source>
        <dbReference type="ARBA" id="ARBA00023235"/>
    </source>
</evidence>
<keyword evidence="6" id="KW-0119">Carbohydrate metabolism</keyword>
<dbReference type="PROSITE" id="PS51415">
    <property type="entry name" value="XYLOSE_ISOMERASE"/>
    <property type="match status" value="1"/>
</dbReference>
<evidence type="ECO:0000256" key="7">
    <source>
        <dbReference type="ARBA" id="ARBA00033659"/>
    </source>
</evidence>
<dbReference type="Gene3D" id="3.20.20.150">
    <property type="entry name" value="Divalent-metal-dependent TIM barrel enzymes"/>
    <property type="match status" value="1"/>
</dbReference>
<proteinExistence type="inferred from homology"/>
<comment type="similarity">
    <text evidence="1">Belongs to the xylose isomerase family.</text>
</comment>
<keyword evidence="5" id="KW-0413">Isomerase</keyword>
<keyword evidence="3" id="KW-0859">Xylose metabolism</keyword>
<keyword evidence="4" id="KW-0479">Metal-binding</keyword>
<evidence type="ECO:0000256" key="3">
    <source>
        <dbReference type="ARBA" id="ARBA00022629"/>
    </source>
</evidence>
<comment type="catalytic activity">
    <reaction evidence="7">
        <text>alpha-D-xylose = alpha-D-xylulofuranose</text>
        <dbReference type="Rhea" id="RHEA:22816"/>
        <dbReference type="ChEBI" id="CHEBI:28518"/>
        <dbReference type="ChEBI" id="CHEBI:188998"/>
        <dbReference type="EC" id="5.3.1.5"/>
    </reaction>
</comment>
<dbReference type="GO" id="GO:0042732">
    <property type="term" value="P:D-xylose metabolic process"/>
    <property type="evidence" value="ECO:0007669"/>
    <property type="project" value="UniProtKB-KW"/>
</dbReference>
<evidence type="ECO:0000256" key="1">
    <source>
        <dbReference type="ARBA" id="ARBA00005765"/>
    </source>
</evidence>
<evidence type="ECO:0000256" key="6">
    <source>
        <dbReference type="ARBA" id="ARBA00023277"/>
    </source>
</evidence>
<evidence type="ECO:0000256" key="2">
    <source>
        <dbReference type="ARBA" id="ARBA00011958"/>
    </source>
</evidence>
<sequence length="247" mass="27825">ANAFSHKRFMAGASTNPDPEVFAYAAAQVKDCMNATNRLGGENYVLWGGREGYETILNTNMKMEMDNLARFLELVVNHKHKIGFKGQILLEPKPHEPTKHQYDFDSASCLALIRKAGLENEIKLNIEVNHATLSGHNFEHEIAYAISNNALGSIDINRGDTLLGWDTDQFPNNAHDLLMPFYYIFSNDGLKQGGLNFDAKIRRQSIDPEDLFHAHIGGMDVAARVLLAIEKMINDKVLQKYVEDRYS</sequence>
<dbReference type="PRINTS" id="PR00688">
    <property type="entry name" value="XYLOSISMRASE"/>
</dbReference>
<dbReference type="PANTHER" id="PTHR48408:SF1">
    <property type="entry name" value="XYLOSE ISOMERASE"/>
    <property type="match status" value="1"/>
</dbReference>
<evidence type="ECO:0000313" key="8">
    <source>
        <dbReference type="EMBL" id="SVE16245.1"/>
    </source>
</evidence>
<gene>
    <name evidence="8" type="ORF">METZ01_LOCUS469099</name>
</gene>
<accession>A0A383B9Z7</accession>
<dbReference type="AlphaFoldDB" id="A0A383B9Z7"/>
<dbReference type="EC" id="5.3.1.5" evidence="2"/>
<feature type="non-terminal residue" evidence="8">
    <location>
        <position position="247"/>
    </location>
</feature>
<feature type="non-terminal residue" evidence="8">
    <location>
        <position position="1"/>
    </location>
</feature>
<dbReference type="SUPFAM" id="SSF51658">
    <property type="entry name" value="Xylose isomerase-like"/>
    <property type="match status" value="1"/>
</dbReference>
<dbReference type="PANTHER" id="PTHR48408">
    <property type="match status" value="1"/>
</dbReference>
<dbReference type="EMBL" id="UINC01198336">
    <property type="protein sequence ID" value="SVE16245.1"/>
    <property type="molecule type" value="Genomic_DNA"/>
</dbReference>
<name>A0A383B9Z7_9ZZZZ</name>
<dbReference type="GO" id="GO:0009045">
    <property type="term" value="F:xylose isomerase activity"/>
    <property type="evidence" value="ECO:0007669"/>
    <property type="project" value="UniProtKB-EC"/>
</dbReference>
<evidence type="ECO:0000256" key="4">
    <source>
        <dbReference type="ARBA" id="ARBA00022723"/>
    </source>
</evidence>
<protein>
    <recommendedName>
        <fullName evidence="2">xylose isomerase</fullName>
        <ecNumber evidence="2">5.3.1.5</ecNumber>
    </recommendedName>
</protein>
<dbReference type="InterPro" id="IPR036237">
    <property type="entry name" value="Xyl_isomerase-like_sf"/>
</dbReference>
<dbReference type="GO" id="GO:0046872">
    <property type="term" value="F:metal ion binding"/>
    <property type="evidence" value="ECO:0007669"/>
    <property type="project" value="UniProtKB-KW"/>
</dbReference>